<evidence type="ECO:0000313" key="2">
    <source>
        <dbReference type="EMBL" id="STZ63067.1"/>
    </source>
</evidence>
<keyword evidence="1" id="KW-1133">Transmembrane helix</keyword>
<feature type="transmembrane region" description="Helical" evidence="1">
    <location>
        <begin position="29"/>
        <end position="50"/>
    </location>
</feature>
<name>A0A378TQS2_MORLA</name>
<evidence type="ECO:0000313" key="3">
    <source>
        <dbReference type="Proteomes" id="UP000254437"/>
    </source>
</evidence>
<organism evidence="2 3">
    <name type="scientific">Moraxella lacunata</name>
    <dbReference type="NCBI Taxonomy" id="477"/>
    <lineage>
        <taxon>Bacteria</taxon>
        <taxon>Pseudomonadati</taxon>
        <taxon>Pseudomonadota</taxon>
        <taxon>Gammaproteobacteria</taxon>
        <taxon>Moraxellales</taxon>
        <taxon>Moraxellaceae</taxon>
        <taxon>Moraxella</taxon>
    </lineage>
</organism>
<evidence type="ECO:0000256" key="1">
    <source>
        <dbReference type="SAM" id="Phobius"/>
    </source>
</evidence>
<keyword evidence="1" id="KW-0812">Transmembrane</keyword>
<reference evidence="2 3" key="1">
    <citation type="submission" date="2018-06" db="EMBL/GenBank/DDBJ databases">
        <authorList>
            <consortium name="Pathogen Informatics"/>
            <person name="Doyle S."/>
        </authorList>
    </citation>
    <scope>NUCLEOTIDE SEQUENCE [LARGE SCALE GENOMIC DNA]</scope>
    <source>
        <strain evidence="2 3">NCTC10359</strain>
    </source>
</reference>
<sequence>MSNSLFYLLLICIVYVFMGFVYINTQISIYIYLIIMSIFMYFSKRIANLLHGHIMRYIKKL</sequence>
<keyword evidence="1" id="KW-0472">Membrane</keyword>
<feature type="transmembrane region" description="Helical" evidence="1">
    <location>
        <begin position="5"/>
        <end position="23"/>
    </location>
</feature>
<dbReference type="EMBL" id="UGQU01000002">
    <property type="protein sequence ID" value="STZ63067.1"/>
    <property type="molecule type" value="Genomic_DNA"/>
</dbReference>
<dbReference type="AlphaFoldDB" id="A0A378TQS2"/>
<gene>
    <name evidence="2" type="ORF">NCTC10359_01480</name>
</gene>
<protein>
    <submittedName>
        <fullName evidence="2">Uncharacterized protein</fullName>
    </submittedName>
</protein>
<dbReference type="Proteomes" id="UP000254437">
    <property type="component" value="Unassembled WGS sequence"/>
</dbReference>
<accession>A0A378TQS2</accession>
<proteinExistence type="predicted"/>